<dbReference type="GO" id="GO:0044718">
    <property type="term" value="P:siderophore transmembrane transport"/>
    <property type="evidence" value="ECO:0007669"/>
    <property type="project" value="TreeGrafter"/>
</dbReference>
<dbReference type="InterPro" id="IPR037066">
    <property type="entry name" value="Plug_dom_sf"/>
</dbReference>
<accession>A0A1I3KG01</accession>
<dbReference type="Gene3D" id="2.40.170.20">
    <property type="entry name" value="TonB-dependent receptor, beta-barrel domain"/>
    <property type="match status" value="1"/>
</dbReference>
<dbReference type="PANTHER" id="PTHR30069">
    <property type="entry name" value="TONB-DEPENDENT OUTER MEMBRANE RECEPTOR"/>
    <property type="match status" value="1"/>
</dbReference>
<keyword evidence="4 8" id="KW-0812">Transmembrane</keyword>
<evidence type="ECO:0000313" key="12">
    <source>
        <dbReference type="Proteomes" id="UP000198670"/>
    </source>
</evidence>
<keyword evidence="6 8" id="KW-0472">Membrane</keyword>
<dbReference type="AlphaFoldDB" id="A0A1I3KG01"/>
<dbReference type="EMBL" id="FOQO01000005">
    <property type="protein sequence ID" value="SFI71324.1"/>
    <property type="molecule type" value="Genomic_DNA"/>
</dbReference>
<dbReference type="InterPro" id="IPR023996">
    <property type="entry name" value="TonB-dep_OMP_SusC/RagA"/>
</dbReference>
<dbReference type="Pfam" id="PF07715">
    <property type="entry name" value="Plug"/>
    <property type="match status" value="1"/>
</dbReference>
<evidence type="ECO:0000256" key="4">
    <source>
        <dbReference type="ARBA" id="ARBA00022692"/>
    </source>
</evidence>
<dbReference type="STRING" id="1477437.SAMN05444682_105187"/>
<dbReference type="InterPro" id="IPR008969">
    <property type="entry name" value="CarboxyPept-like_regulatory"/>
</dbReference>
<evidence type="ECO:0000256" key="5">
    <source>
        <dbReference type="ARBA" id="ARBA00022729"/>
    </source>
</evidence>
<sequence length="1128" mass="126404">MYENFTAHYHRLCKCVKPQYVLAMKLCCILSLISCLQVSAFTYAQHVTLQKDRATLVEVFKDIKRQTGYHIFYDTWIIRNAKPVSLNLREATVEEALAESLKGQGLGFRLVAKNIVITQGEQRQAAADKKEMQEIITGRVTDENGQPLEGVTVAVKNSTLVVTTDASGNYRIQLPNRNQVLAFSIVGYAPQEIPVGTGNTIHVTLSEQVSGLDEVVVVGYGTQRVGTITGSVATVKGETLTKAPAINLSNAMVGRLPGLVAVTRSGEPGSDNSTFRIRGANTLGDNAPLIVVDGIANRSLERLNAADIESVTVLKDASAAIYGAQAANGVILVTTKRGSTGKPQLTVTYNEGFSMPTVIPDVVDAATYAQMLNEISQYAGQDPVYSDEELQKYRDGSDPWGYPNTDWYKETFQSASAQRTAQVSISGGQESLQYFISGGYNYQDGIYKNSATYYKQFNFRTNLDGRLSDYVKYGISLAGREENRNYPTRSASDIFQMLRRGKPNMAAYWPNGMNGPDIEYGNNPVVVTTNQTGYDRNKSSVLETKANIDITVPWVEGLSLSANVAFDRRIHNNKLWQLPWYLYTWDGVTRDDSGEPVLVEGQKGFTNPQLTQDMQNADLLTMNTLLNYERTFAEKHHVKGLLGVERITGETMQFQALRRYFVSEALDQLFAGGDAEKNNTGTASEQARLNYFGRLNYDFDNKYLFEFVWRYDGSYIFPAGKRFGFFPGVSLGWRVSDERFWDGIRDVVSDFKFRGSWGQTGNDRIGTYQYLASYGFPSAANNIYVFNGDVESKVLGELRIPNPNVTWEVANQSNIGFDAGFFNGKMTLSAEYFYNLRTDILWERNASVPVSTGLTLPKENIGEVENQGAEFQLGYNNRDGVFQYSIAANVNFNKNRIRFWDETPGVPDYQRSTGYPMNTDLYYNAIGVFRDQAAVDAYPHWAGARPGDIIYEDVNGDGEINGLDRVRIYKTDLPTHTGGLNVDLSYKGVYTSLFFQWATGAIRNNYYQMQGEVGNFLVQDVEGRWTPETPDASKPRIWNRYNEYWRETSGNNTYWLQNSDYVRLKSFELGYSIPAEICRKFWASGAQIYFTGLNLLTFTKVKDFDPESTSATAYPLNKVYNLGVSLTF</sequence>
<dbReference type="SUPFAM" id="SSF56935">
    <property type="entry name" value="Porins"/>
    <property type="match status" value="1"/>
</dbReference>
<keyword evidence="5 9" id="KW-0732">Signal</keyword>
<protein>
    <submittedName>
        <fullName evidence="11">TonB-linked outer membrane protein, SusC/RagA family</fullName>
    </submittedName>
</protein>
<gene>
    <name evidence="11" type="ORF">SAMN05444682_105187</name>
</gene>
<evidence type="ECO:0000256" key="8">
    <source>
        <dbReference type="PROSITE-ProRule" id="PRU01360"/>
    </source>
</evidence>
<name>A0A1I3KG01_9SPHI</name>
<evidence type="ECO:0000256" key="1">
    <source>
        <dbReference type="ARBA" id="ARBA00004571"/>
    </source>
</evidence>
<organism evidence="11 12">
    <name type="scientific">Parapedobacter indicus</name>
    <dbReference type="NCBI Taxonomy" id="1477437"/>
    <lineage>
        <taxon>Bacteria</taxon>
        <taxon>Pseudomonadati</taxon>
        <taxon>Bacteroidota</taxon>
        <taxon>Sphingobacteriia</taxon>
        <taxon>Sphingobacteriales</taxon>
        <taxon>Sphingobacteriaceae</taxon>
        <taxon>Parapedobacter</taxon>
    </lineage>
</organism>
<dbReference type="NCBIfam" id="TIGR04057">
    <property type="entry name" value="SusC_RagA_signa"/>
    <property type="match status" value="1"/>
</dbReference>
<dbReference type="PANTHER" id="PTHR30069:SF29">
    <property type="entry name" value="HEMOGLOBIN AND HEMOGLOBIN-HAPTOGLOBIN-BINDING PROTEIN 1-RELATED"/>
    <property type="match status" value="1"/>
</dbReference>
<dbReference type="Gene3D" id="2.170.130.10">
    <property type="entry name" value="TonB-dependent receptor, plug domain"/>
    <property type="match status" value="1"/>
</dbReference>
<evidence type="ECO:0000256" key="3">
    <source>
        <dbReference type="ARBA" id="ARBA00022452"/>
    </source>
</evidence>
<dbReference type="Gene3D" id="3.55.50.30">
    <property type="match status" value="1"/>
</dbReference>
<keyword evidence="3 8" id="KW-1134">Transmembrane beta strand</keyword>
<evidence type="ECO:0000313" key="11">
    <source>
        <dbReference type="EMBL" id="SFI71324.1"/>
    </source>
</evidence>
<evidence type="ECO:0000256" key="9">
    <source>
        <dbReference type="SAM" id="SignalP"/>
    </source>
</evidence>
<dbReference type="InterPro" id="IPR039426">
    <property type="entry name" value="TonB-dep_rcpt-like"/>
</dbReference>
<dbReference type="NCBIfam" id="TIGR04056">
    <property type="entry name" value="OMP_RagA_SusC"/>
    <property type="match status" value="1"/>
</dbReference>
<dbReference type="Pfam" id="PF13715">
    <property type="entry name" value="CarbopepD_reg_2"/>
    <property type="match status" value="1"/>
</dbReference>
<dbReference type="GO" id="GO:0015344">
    <property type="term" value="F:siderophore uptake transmembrane transporter activity"/>
    <property type="evidence" value="ECO:0007669"/>
    <property type="project" value="TreeGrafter"/>
</dbReference>
<keyword evidence="2 8" id="KW-0813">Transport</keyword>
<dbReference type="InterPro" id="IPR012910">
    <property type="entry name" value="Plug_dom"/>
</dbReference>
<dbReference type="Proteomes" id="UP000198670">
    <property type="component" value="Unassembled WGS sequence"/>
</dbReference>
<evidence type="ECO:0000256" key="6">
    <source>
        <dbReference type="ARBA" id="ARBA00023136"/>
    </source>
</evidence>
<proteinExistence type="inferred from homology"/>
<dbReference type="Gene3D" id="2.60.40.1120">
    <property type="entry name" value="Carboxypeptidase-like, regulatory domain"/>
    <property type="match status" value="1"/>
</dbReference>
<dbReference type="GO" id="GO:0009279">
    <property type="term" value="C:cell outer membrane"/>
    <property type="evidence" value="ECO:0007669"/>
    <property type="project" value="UniProtKB-SubCell"/>
</dbReference>
<evidence type="ECO:0000256" key="2">
    <source>
        <dbReference type="ARBA" id="ARBA00022448"/>
    </source>
</evidence>
<dbReference type="InterPro" id="IPR036942">
    <property type="entry name" value="Beta-barrel_TonB_sf"/>
</dbReference>
<evidence type="ECO:0000259" key="10">
    <source>
        <dbReference type="Pfam" id="PF07715"/>
    </source>
</evidence>
<feature type="domain" description="TonB-dependent receptor plug" evidence="10">
    <location>
        <begin position="227"/>
        <end position="330"/>
    </location>
</feature>
<evidence type="ECO:0000256" key="7">
    <source>
        <dbReference type="ARBA" id="ARBA00023237"/>
    </source>
</evidence>
<reference evidence="11 12" key="1">
    <citation type="submission" date="2016-10" db="EMBL/GenBank/DDBJ databases">
        <authorList>
            <person name="de Groot N.N."/>
        </authorList>
    </citation>
    <scope>NUCLEOTIDE SEQUENCE [LARGE SCALE GENOMIC DNA]</scope>
    <source>
        <strain evidence="11 12">RK1</strain>
    </source>
</reference>
<dbReference type="RefSeq" id="WP_245893187.1">
    <property type="nucleotide sequence ID" value="NZ_FOQO01000005.1"/>
</dbReference>
<dbReference type="SUPFAM" id="SSF49464">
    <property type="entry name" value="Carboxypeptidase regulatory domain-like"/>
    <property type="match status" value="1"/>
</dbReference>
<keyword evidence="7 8" id="KW-0998">Cell outer membrane</keyword>
<feature type="chain" id="PRO_5011606821" evidence="9">
    <location>
        <begin position="41"/>
        <end position="1128"/>
    </location>
</feature>
<comment type="similarity">
    <text evidence="8">Belongs to the TonB-dependent receptor family.</text>
</comment>
<feature type="signal peptide" evidence="9">
    <location>
        <begin position="1"/>
        <end position="40"/>
    </location>
</feature>
<dbReference type="PROSITE" id="PS52016">
    <property type="entry name" value="TONB_DEPENDENT_REC_3"/>
    <property type="match status" value="1"/>
</dbReference>
<keyword evidence="12" id="KW-1185">Reference proteome</keyword>
<dbReference type="InterPro" id="IPR023997">
    <property type="entry name" value="TonB-dep_OMP_SusC/RagA_CS"/>
</dbReference>
<comment type="subcellular location">
    <subcellularLocation>
        <location evidence="1 8">Cell outer membrane</location>
        <topology evidence="1 8">Multi-pass membrane protein</topology>
    </subcellularLocation>
</comment>
<dbReference type="FunFam" id="2.170.130.10:FF:000003">
    <property type="entry name" value="SusC/RagA family TonB-linked outer membrane protein"/>
    <property type="match status" value="1"/>
</dbReference>